<reference evidence="2" key="2">
    <citation type="submission" date="2018-08" db="UniProtKB">
        <authorList>
            <consortium name="EnsemblPlants"/>
        </authorList>
    </citation>
    <scope>IDENTIFICATION</scope>
    <source>
        <strain evidence="2">Yugu1</strain>
    </source>
</reference>
<dbReference type="EMBL" id="AGNK02006079">
    <property type="status" value="NOT_ANNOTATED_CDS"/>
    <property type="molecule type" value="Genomic_DNA"/>
</dbReference>
<proteinExistence type="predicted"/>
<keyword evidence="1" id="KW-0472">Membrane</keyword>
<sequence length="52" mass="6309">MAKRSTFKFPKRKIKVVKLDTFHFLNSFTKYNLCAILRNVIFWGLYRGLSFY</sequence>
<keyword evidence="1" id="KW-1133">Transmembrane helix</keyword>
<name>K4ANU2_SETIT</name>
<protein>
    <submittedName>
        <fullName evidence="2">Uncharacterized protein</fullName>
    </submittedName>
</protein>
<evidence type="ECO:0000313" key="2">
    <source>
        <dbReference type="EnsemblPlants" id="KQK91902"/>
    </source>
</evidence>
<evidence type="ECO:0000313" key="3">
    <source>
        <dbReference type="Proteomes" id="UP000004995"/>
    </source>
</evidence>
<keyword evidence="1" id="KW-0812">Transmembrane</keyword>
<evidence type="ECO:0000256" key="1">
    <source>
        <dbReference type="SAM" id="Phobius"/>
    </source>
</evidence>
<dbReference type="AlphaFoldDB" id="K4ANU2"/>
<reference evidence="3" key="1">
    <citation type="journal article" date="2012" name="Nat. Biotechnol.">
        <title>Reference genome sequence of the model plant Setaria.</title>
        <authorList>
            <person name="Bennetzen J.L."/>
            <person name="Schmutz J."/>
            <person name="Wang H."/>
            <person name="Percifield R."/>
            <person name="Hawkins J."/>
            <person name="Pontaroli A.C."/>
            <person name="Estep M."/>
            <person name="Feng L."/>
            <person name="Vaughn J.N."/>
            <person name="Grimwood J."/>
            <person name="Jenkins J."/>
            <person name="Barry K."/>
            <person name="Lindquist E."/>
            <person name="Hellsten U."/>
            <person name="Deshpande S."/>
            <person name="Wang X."/>
            <person name="Wu X."/>
            <person name="Mitros T."/>
            <person name="Triplett J."/>
            <person name="Yang X."/>
            <person name="Ye C.Y."/>
            <person name="Mauro-Herrera M."/>
            <person name="Wang L."/>
            <person name="Li P."/>
            <person name="Sharma M."/>
            <person name="Sharma R."/>
            <person name="Ronald P.C."/>
            <person name="Panaud O."/>
            <person name="Kellogg E.A."/>
            <person name="Brutnell T.P."/>
            <person name="Doust A.N."/>
            <person name="Tuskan G.A."/>
            <person name="Rokhsar D."/>
            <person name="Devos K.M."/>
        </authorList>
    </citation>
    <scope>NUCLEOTIDE SEQUENCE [LARGE SCALE GENOMIC DNA]</scope>
    <source>
        <strain evidence="3">cv. Yugu1</strain>
    </source>
</reference>
<dbReference type="InParanoid" id="K4ANU2"/>
<dbReference type="HOGENOM" id="CLU_3090927_0_0_1"/>
<keyword evidence="3" id="KW-1185">Reference proteome</keyword>
<dbReference type="Gramene" id="KQK91902">
    <property type="protein sequence ID" value="KQK91902"/>
    <property type="gene ID" value="SETIT_040590mg"/>
</dbReference>
<dbReference type="Proteomes" id="UP000004995">
    <property type="component" value="Unassembled WGS sequence"/>
</dbReference>
<accession>K4ANU2</accession>
<dbReference type="EnsemblPlants" id="KQK91902">
    <property type="protein sequence ID" value="KQK91902"/>
    <property type="gene ID" value="SETIT_040590mg"/>
</dbReference>
<organism evidence="2 3">
    <name type="scientific">Setaria italica</name>
    <name type="common">Foxtail millet</name>
    <name type="synonym">Panicum italicum</name>
    <dbReference type="NCBI Taxonomy" id="4555"/>
    <lineage>
        <taxon>Eukaryota</taxon>
        <taxon>Viridiplantae</taxon>
        <taxon>Streptophyta</taxon>
        <taxon>Embryophyta</taxon>
        <taxon>Tracheophyta</taxon>
        <taxon>Spermatophyta</taxon>
        <taxon>Magnoliopsida</taxon>
        <taxon>Liliopsida</taxon>
        <taxon>Poales</taxon>
        <taxon>Poaceae</taxon>
        <taxon>PACMAD clade</taxon>
        <taxon>Panicoideae</taxon>
        <taxon>Panicodae</taxon>
        <taxon>Paniceae</taxon>
        <taxon>Cenchrinae</taxon>
        <taxon>Setaria</taxon>
    </lineage>
</organism>
<feature type="transmembrane region" description="Helical" evidence="1">
    <location>
        <begin position="21"/>
        <end position="46"/>
    </location>
</feature>